<feature type="compositionally biased region" description="Polar residues" evidence="2">
    <location>
        <begin position="2046"/>
        <end position="2066"/>
    </location>
</feature>
<keyword evidence="1" id="KW-0863">Zinc-finger</keyword>
<dbReference type="InterPro" id="IPR013087">
    <property type="entry name" value="Znf_C2H2_type"/>
</dbReference>
<feature type="region of interest" description="Disordered" evidence="2">
    <location>
        <begin position="1138"/>
        <end position="1160"/>
    </location>
</feature>
<feature type="domain" description="C2H2-type" evidence="3">
    <location>
        <begin position="838"/>
        <end position="861"/>
    </location>
</feature>
<feature type="region of interest" description="Disordered" evidence="2">
    <location>
        <begin position="3747"/>
        <end position="3769"/>
    </location>
</feature>
<evidence type="ECO:0000259" key="3">
    <source>
        <dbReference type="PROSITE" id="PS50157"/>
    </source>
</evidence>
<feature type="region of interest" description="Disordered" evidence="2">
    <location>
        <begin position="2973"/>
        <end position="3003"/>
    </location>
</feature>
<feature type="region of interest" description="Disordered" evidence="2">
    <location>
        <begin position="2043"/>
        <end position="2066"/>
    </location>
</feature>
<feature type="compositionally biased region" description="Polar residues" evidence="2">
    <location>
        <begin position="81"/>
        <end position="96"/>
    </location>
</feature>
<name>A0A2M3ZYY5_9DIPT</name>
<feature type="region of interest" description="Disordered" evidence="2">
    <location>
        <begin position="329"/>
        <end position="348"/>
    </location>
</feature>
<feature type="compositionally biased region" description="Low complexity" evidence="2">
    <location>
        <begin position="2208"/>
        <end position="2219"/>
    </location>
</feature>
<feature type="region of interest" description="Disordered" evidence="2">
    <location>
        <begin position="4179"/>
        <end position="4202"/>
    </location>
</feature>
<organism evidence="4">
    <name type="scientific">Anopheles triannulatus</name>
    <dbReference type="NCBI Taxonomy" id="58253"/>
    <lineage>
        <taxon>Eukaryota</taxon>
        <taxon>Metazoa</taxon>
        <taxon>Ecdysozoa</taxon>
        <taxon>Arthropoda</taxon>
        <taxon>Hexapoda</taxon>
        <taxon>Insecta</taxon>
        <taxon>Pterygota</taxon>
        <taxon>Neoptera</taxon>
        <taxon>Endopterygota</taxon>
        <taxon>Diptera</taxon>
        <taxon>Nematocera</taxon>
        <taxon>Culicoidea</taxon>
        <taxon>Culicidae</taxon>
        <taxon>Anophelinae</taxon>
        <taxon>Anopheles</taxon>
    </lineage>
</organism>
<keyword evidence="1" id="KW-0479">Metal-binding</keyword>
<evidence type="ECO:0000256" key="2">
    <source>
        <dbReference type="SAM" id="MobiDB-lite"/>
    </source>
</evidence>
<feature type="compositionally biased region" description="Basic residues" evidence="2">
    <location>
        <begin position="4189"/>
        <end position="4202"/>
    </location>
</feature>
<feature type="region of interest" description="Disordered" evidence="2">
    <location>
        <begin position="3596"/>
        <end position="3659"/>
    </location>
</feature>
<feature type="domain" description="C2H2-type" evidence="3">
    <location>
        <begin position="172"/>
        <end position="200"/>
    </location>
</feature>
<feature type="compositionally biased region" description="Polar residues" evidence="2">
    <location>
        <begin position="3641"/>
        <end position="3659"/>
    </location>
</feature>
<dbReference type="SMART" id="SM00355">
    <property type="entry name" value="ZnF_C2H2"/>
    <property type="match status" value="6"/>
</dbReference>
<dbReference type="GO" id="GO:0008270">
    <property type="term" value="F:zinc ion binding"/>
    <property type="evidence" value="ECO:0007669"/>
    <property type="project" value="UniProtKB-KW"/>
</dbReference>
<dbReference type="PROSITE" id="PS00028">
    <property type="entry name" value="ZINC_FINGER_C2H2_1"/>
    <property type="match status" value="4"/>
</dbReference>
<feature type="compositionally biased region" description="Polar residues" evidence="2">
    <location>
        <begin position="2916"/>
        <end position="2929"/>
    </location>
</feature>
<dbReference type="PROSITE" id="PS50157">
    <property type="entry name" value="ZINC_FINGER_C2H2_2"/>
    <property type="match status" value="2"/>
</dbReference>
<feature type="region of interest" description="Disordered" evidence="2">
    <location>
        <begin position="2203"/>
        <end position="2222"/>
    </location>
</feature>
<feature type="region of interest" description="Disordered" evidence="2">
    <location>
        <begin position="4315"/>
        <end position="4362"/>
    </location>
</feature>
<proteinExistence type="predicted"/>
<feature type="region of interest" description="Disordered" evidence="2">
    <location>
        <begin position="2866"/>
        <end position="2895"/>
    </location>
</feature>
<evidence type="ECO:0000313" key="4">
    <source>
        <dbReference type="EMBL" id="MBW33618.1"/>
    </source>
</evidence>
<feature type="compositionally biased region" description="Polar residues" evidence="2">
    <location>
        <begin position="2878"/>
        <end position="2887"/>
    </location>
</feature>
<protein>
    <recommendedName>
        <fullName evidence="3">C2H2-type domain-containing protein</fullName>
    </recommendedName>
</protein>
<feature type="compositionally biased region" description="Polar residues" evidence="2">
    <location>
        <begin position="3615"/>
        <end position="3631"/>
    </location>
</feature>
<feature type="region of interest" description="Disordered" evidence="2">
    <location>
        <begin position="2910"/>
        <end position="2931"/>
    </location>
</feature>
<reference evidence="4" key="1">
    <citation type="submission" date="2018-01" db="EMBL/GenBank/DDBJ databases">
        <title>An insight into the sialome of Amazonian anophelines.</title>
        <authorList>
            <person name="Ribeiro J.M."/>
            <person name="Scarpassa V."/>
            <person name="Calvo E."/>
        </authorList>
    </citation>
    <scope>NUCLEOTIDE SEQUENCE</scope>
    <source>
        <tissue evidence="4">Salivary glands</tissue>
    </source>
</reference>
<feature type="compositionally biased region" description="Basic residues" evidence="2">
    <location>
        <begin position="3598"/>
        <end position="3607"/>
    </location>
</feature>
<accession>A0A2M3ZYY5</accession>
<dbReference type="EMBL" id="GGFK01000297">
    <property type="protein sequence ID" value="MBW33618.1"/>
    <property type="molecule type" value="Transcribed_RNA"/>
</dbReference>
<evidence type="ECO:0000256" key="1">
    <source>
        <dbReference type="PROSITE-ProRule" id="PRU00042"/>
    </source>
</evidence>
<feature type="region of interest" description="Disordered" evidence="2">
    <location>
        <begin position="1642"/>
        <end position="1662"/>
    </location>
</feature>
<feature type="region of interest" description="Disordered" evidence="2">
    <location>
        <begin position="2379"/>
        <end position="2410"/>
    </location>
</feature>
<sequence>MKQLPFGSEEQKLPDMNLENDIHNGASEFCRSYSASKVNTPKIVEKKLSKTLYQIDITQPHSTSNRRTSLRRITSLRDDATSSSSPAINNLNENTSQHSSKQFYNDISTNLHLTTNLLTLTPEKRLVCSLPLERLHSILGSLNLTKQCTESEANSGELNISLYDNNSAISKVLCLYCDRTFNNQQQMLKHSDRTHRLLKKRRSSTRVITAASITDVSSCCSLCNKGIMLSSASQDLPRLFKHMIKFHADQYHACEHCFMRFPDEESRQAHLHLMHRTVPAIIPKSKAALKAFSAGIPVNCSAKVSKLNSSTTNLQENEKQLEDDLTKNEYGEEHLHRPTNPTTSSEDRIRSNICLRSSQRNSKEQSLNNAVNACESKSKRLKKSERLIMRQTEPMLLSRLGIAQHRLPRQSSRLLAAAAPTSLVPSDISVSNITRVTKKKIQTSIAEEVFVTDNSNEKVMKTKRSTTSISTICSSAIFRSAIDINDIRSKTHENSSTSCMVTACNINNNFQYRRSSGSATCSTSGIGNSGINIGGSAVHGTTSNFNTCLSNSFALFDEDFYENVTKNVHQNLSCYLDGKLDVSMPNTPSPISPVAVMPAVRSTVVKSPFSTESMIHEATNLPTVTVSFPTLLTAEQYGRDSVANLSVVSKTRKPITKQSWKWKWDFVKKYKYVNENGRIVKKIKQPTMGLRDLTKLDMWTQLSMRSKHEYSSKHVGSMQIFSDRPIIEVSAVLRQEKRIMVEQLNQILNARLFPPIDLEQQDQRKVKLESNMVVEPPERDLSSNVVQRSASTKINDSLSFAMHQEQEFLQTLQLVQLIKHPYQDSVVLSGEWARPRCYVCYGCGRKFASLKQMEEHHIARHPLVYSTFYEIVGRELIEKHLYRHFFIPLTALRMQRLYCVQYLHASMINDHSSITWSNSQRMAIIGNHEIKNEDSSSNEATSFSTVTSASSSTSSSYSTSFNSSAVTMLSSLIGENCKRSIITPNAEITSSAFGQDCKPIVCSKCFKKCSNLLMLYAHILHCSNDYFWLQAKKRMKYRRAKRRRSGGYRNSINNFAMALPGSGKNEQKPHQFMIQTMSAEPTTLFLPSVTPKTILEDNINANTSKLAASNGDQKKNKSLKLKESDGDIVKRLLANLPEKRNSRQLSQMKLNDKHTRNRSNDSSFLNVETAKLCKLNNNSVAKSLTFSRAARRRATENSLNSNARKLKKSLPNLGKLSLIKKNQRKIANGSQPCSPSTNATMSTALKLPSSSSPTAISKNSTASILEVEKTLENPRITKKESKSILSRNVTLKVARKKNQVSKNKLIPKGTVVITNAAKWRRNTLQQRNLSTIHRRALRNHSSERNEKKITTVTNNKKADAENFVSDAKPAESCSRILQEFVQSDKLISNVSVEQTSNQNEYEKTINHSSDEGTLEDDNGQSLAYSQSDILQTKSNEPSQALPLQRNSAHSTPGDEVRQPHLVLVKNSSPLLLDTLKQPSKIEESCVNYIGSSGSLAMGGQPLAHKRRPKKLNECIAMLTGKLSERLGVDFFGQTDSNGSHELNSSVPVSISPQLKSSSKENEIVNIPEKSTCNINLCESLILPESYKNSMIGGKALGEPNTLDIPGNNVLANFKSLSKDVSSFEHPVHNSWVATSLHQTPEMPTTPLLKQSVDQSASRTSRTSCTKELKMASQEKSMTTIISPIDKRSDPQLARFNVAQLPELSDEPLNLCKNNSLCSNIDSPTSNYSQDILPNLAQKCRQTSLVFGGLPGAKSHSRAPHQQQQLAMSHDTSYQHYINNRMTDQQQEIRESTLNIGGVPALNSLSVKTKDGGGNLASIKLPPGLIIERVECKPSRPIVSKQIPSVTIVARNRSPLRTVDKRNLNAPSCSIGNPCFDRQRQNHQQSHASNVFPTLMDKPADGRSVGTSLKANENVQQEFHGRQQEFRKKNNELSNDIRNVGEKLCHEKGSMIENHISVTITTANRIEPHRAVMEKDSLYQTKYNTTTYTTGTDQQNNKQPLQTYADKHGLATLIIPQVPMPHSIAERPRRKSFFGAIPSKKTFPEDINTSAMSSQNSTENSGSTNEANRFKDIGLKHWSPTLSGANLFTMSLSLIPSTVYNTSSLGHDSHRLASVRLPSHLRPPEIPPLAIPFRESTSCIKHICPQLKPSSVKTLCDNAHFTTNDELLSTISSVQCSSKSEKNKHMNVSKNIITPLKECSSNSSDEHVIISSPPDISKSPENVMTEERSCEKNNEIGIPRENMSLSDKIGLSPVIISDVLPLERHVFHSNCNQSNDSLEVRKISSLQENDENEQSCQRTQLPIKHAEHTIEYVPKTPPTLGLRDPKGDVTKSNIISMSKLDEPNIALTDAEQKIETNNQLENVVQEQQYSTKVTAIRKKNKGESEISTQHVETMPDSVKSTSDNGVASPMQKVARKRRKNELASILSDQLLESFKEVDKSKLNDLKFLHDITCQTPDVKFSLEQIPQLAKRKSNPPKQELFESFARGATENENKLNIPFTGRNNFRSKTTVRKTRCESVSSSDLTNSQRLSLEPINNLIRESMVKQHFPSEEVAVITTSLKQSDMRPIKRNRKHCNESAMAVVGKVDKTLTTLQTDEAKKDDSATMARLKNKSKTIGTLLGRKIKEQHNVVADDGNGSTDTTKEKQIHRNAIESTVNRGSRYGTIACNKPASDKTIALVKDGMKMNLGVESGRSIKQDIGRSESKINKETDDKFVNASLKETILPEQNVSKTNSELSSASVVIGPKLQPICETVGRITRRKSVFVDRNLTQYICETKPPEVKSFKDDLILTSLREIRNQGNKSLSLVNNFVEATLKSRDPRRRLMQNSLKTEQCNAIPLQEKQQSKSFPLISSEPAITGDNTCKVIDEGEQHSPDDPTSENISKMTSARQKEKSPIRRILTRRSSVFVRIPTPEPAESTSSGETVLPPSTRSDENIRMISNETKRIYRRRPSIYHLPSELLQETQKQATRNTLENVAKHPERKPKQSTTINRSKMTSKGESLRGKCDPLFESLLLQPDASSHGGVKKRTTKNSQIAETFSKLFNIQEEIMLIDSTKRKFKKNNNVSNALLTKEAATVEQCAEQGTMQASDFFPFASNSMSQTTEDVNPTKNINYAGSDTAMYGDSCGDNISLGCLIPSQNSGRVEYSNEKRLIALEQPSITTTTLPYSKASGRSMSVIDDESTMNTDGMDDNMSVTTDIPLKNVTGASGRRKRKRVISVRRGSKIQRQRAKAHAEIGKPVVTYNCDLCTKFFKKLDAYNKHCITLTHIAKLSEQEFLLSQQRLLVPNDPKQPAVCDRASSAMTPLKCDTIDGSEGRKSFRIDSEAIEENNAASELLEPTTIEESVKTLSQEEKLFYECCSMLKESNTVDTTDDHKMNVTVSLESIGEGCNIPQILDNVNQRSVQLSVSRPQSVEMNDNTATMSGSCLQIFRNLKSSADLRTVDVIPKSSRNGISSNDFPKSHSKSTSGICFLPASHSSNNNTKIKTKGALKGYDNFKVSIPITDLMMAACDETSTVTADVNYVVAKDSRLETLADIALCNSIPNEFVSIRKNHNVEETEWQRENEIAPTNDSMSPAEVSAETSDICSTSISYDCSPVSRQRRTTNRKCGKNEKDGTNLSRQVHQQSKSSNRTTRNRVKKNENGSSKSTMMITTESTNAERTTSDADVYAFQDSPCEGFIPPSFNSKKYSTAVRQPKLCDSGATAENLQSQKPVCIDHDDSQMSSLSFSDRDDFVYGTNTLTDEEEVDEADMRNRQNEDVSSSYGSAVRASKNGGKADVKRKCLIMGRIFRKGGNKEKIKNKPRVKDTPNVMFNLNATTASASVNAVKDFDKLFDTLKNADGVDCKSPTKKQFSFPNEDTISHERQEKLMETWDSEEYEDFHNDDIMRLLDNDMAEITEKQQLKSILPVNQASQNSHTNKLDDNLNKSQEHIGGNSDVMLDTPPTLGLDVDVDQKCSGLGVVTDYTIRKVMESVILETMSKNNQRTINKKKIARPQNCVASNNESTVCREITSIDTFTNHRRSVKELAVAGALNEISSKLPTSIEEHILESSVLISSRTITTKFKQKLNSSLQRSTIMKQHDGQNNNKHKQLLGENEETTNNTLEINNSSLISINDGKLVGPSNIASQNNASDAAISIPGRTKLFQSSSRGLKRVHTGGNAVTSKFGGMKGKNAAVHPVVERENPSSGIKERRHTTHKQRKPSVKKMKNLAYDPDSDFEDNIKCKKVKRKLLESDIEGNLKMEKLKSSLNDNTILLPLQRRKRNAGDMLYYWSSTSDEDNYDSQNSDTRENIELGTSTMNSGCKIESITTDIVSKDPSFRATSSARSQKMKLAVSGGKASKKLKSDSRKVSTSKSSATRKKSQETIKTKTCVAYKAKKTSGNEKNVEEHSSRMYKKTKQKCFEGIGPFVHSEVDGFDGETSSSSDQLQQHGWIVGDSHKKLVTLLAHAKGKQDSRKAINNRRK</sequence>
<feature type="region of interest" description="Disordered" evidence="2">
    <location>
        <begin position="3558"/>
        <end position="3579"/>
    </location>
</feature>
<feature type="region of interest" description="Disordered" evidence="2">
    <location>
        <begin position="76"/>
        <end position="96"/>
    </location>
</feature>
<feature type="compositionally biased region" description="Polar residues" evidence="2">
    <location>
        <begin position="2985"/>
        <end position="2998"/>
    </location>
</feature>
<feature type="region of interest" description="Disordered" evidence="2">
    <location>
        <begin position="1434"/>
        <end position="1459"/>
    </location>
</feature>
<keyword evidence="1" id="KW-0862">Zinc</keyword>